<dbReference type="HAMAP" id="MF_00309">
    <property type="entry name" value="ATP_synth_A_arch"/>
    <property type="match status" value="1"/>
</dbReference>
<accession>A0ABD7CQH7</accession>
<dbReference type="Gene3D" id="2.40.30.20">
    <property type="match status" value="1"/>
</dbReference>
<reference evidence="18 19" key="1">
    <citation type="journal article" date="2014" name="J. Infect. Dis.">
        <title>Molecular characterization of a novel botulinum neurotoxin type H gene.</title>
        <authorList>
            <person name="Dover N."/>
            <person name="Barash J.R."/>
            <person name="Hill K.K."/>
            <person name="Xie G."/>
            <person name="Arnon S.S."/>
        </authorList>
    </citation>
    <scope>NUCLEOTIDE SEQUENCE [LARGE SCALE GENOMIC DNA]</scope>
    <source>
        <strain evidence="18 19">IBCA10-7060</strain>
    </source>
</reference>
<dbReference type="GO" id="GO:0005524">
    <property type="term" value="F:ATP binding"/>
    <property type="evidence" value="ECO:0007669"/>
    <property type="project" value="UniProtKB-UniRule"/>
</dbReference>
<dbReference type="Pfam" id="PF16886">
    <property type="entry name" value="ATP-synt_ab_Xtn"/>
    <property type="match status" value="1"/>
</dbReference>
<dbReference type="InterPro" id="IPR055190">
    <property type="entry name" value="ATP-synt_VA_C"/>
</dbReference>
<dbReference type="Proteomes" id="UP000663464">
    <property type="component" value="Chromosome"/>
</dbReference>
<sequence length="590" mass="65724">MKTGRVLKISGPLVVAEGMEEANIYDVVKVGEKRLIGEIIEMREDRASIQVYEETAGLAPGDPVITTREPLSVELGPGLIEAMFDGIQRPLNVIKDKAGDFITRGVEVHSLDRDKKWHFTPVKKVGDTVEAGDVIGIVQETSIVEHKIMVPYGIKGTIDTIEEGDFTVVDTVAKIKEENKISDLMMMQKWPVRKGRPYGRKLNPAQPMITGQRVIDTFFPVTKGGTACVPGPFGSGKTVVQHQLAKWADAQIVVYIGCGERGNEMTDVLNEFPELKDPKTGEPLMKRTVLIANTSNMPVAAREASIYTGITIGEYFRDMGYSIALMADSTSRWAEALREMSGRLEEMPGDEGYPAYLGSRAAEFYERAGNVVSLGSEEREGALTVIGAVSPPGGDLSEPVTQATLRIVKVFWGLDAQLAYRRHFPAINWLNSYSLYIEKISPWMDENVASDWTQLRIKAMSLLQEEASLEEIVRLVGIDALSEKDRLKLEVAKSLREDYLQQNAFHEVDTYASLEKQYKMLKLVLFFYDEAERALNAGIYLKELLDLEVRDKIARAKYVSEENIKNIDAIFNELSEVIDQLISKGGIMNA</sequence>
<dbReference type="CDD" id="cd01134">
    <property type="entry name" value="V_A-ATPase_A"/>
    <property type="match status" value="1"/>
</dbReference>
<evidence type="ECO:0000256" key="10">
    <source>
        <dbReference type="ARBA" id="ARBA00023310"/>
    </source>
</evidence>
<dbReference type="InterPro" id="IPR036121">
    <property type="entry name" value="ATPase_F1/V1/A1_a/bsu_N_sf"/>
</dbReference>
<dbReference type="Pfam" id="PF02874">
    <property type="entry name" value="ATP-synt_ab_N"/>
    <property type="match status" value="1"/>
</dbReference>
<keyword evidence="10 13" id="KW-0066">ATP synthesis</keyword>
<dbReference type="InterPro" id="IPR022878">
    <property type="entry name" value="V-ATPase_asu"/>
</dbReference>
<organism evidence="18 19">
    <name type="scientific">Clostridium botulinum</name>
    <dbReference type="NCBI Taxonomy" id="1491"/>
    <lineage>
        <taxon>Bacteria</taxon>
        <taxon>Bacillati</taxon>
        <taxon>Bacillota</taxon>
        <taxon>Clostridia</taxon>
        <taxon>Eubacteriales</taxon>
        <taxon>Clostridiaceae</taxon>
        <taxon>Clostridium</taxon>
    </lineage>
</organism>
<dbReference type="GO" id="GO:0045259">
    <property type="term" value="C:proton-transporting ATP synthase complex"/>
    <property type="evidence" value="ECO:0007669"/>
    <property type="project" value="UniProtKB-ARBA"/>
</dbReference>
<dbReference type="InterPro" id="IPR027417">
    <property type="entry name" value="P-loop_NTPase"/>
</dbReference>
<evidence type="ECO:0000256" key="7">
    <source>
        <dbReference type="ARBA" id="ARBA00022840"/>
    </source>
</evidence>
<dbReference type="InterPro" id="IPR004100">
    <property type="entry name" value="ATPase_F1/V1/A1_a/bsu_N"/>
</dbReference>
<evidence type="ECO:0000313" key="18">
    <source>
        <dbReference type="EMBL" id="QRI55434.1"/>
    </source>
</evidence>
<dbReference type="InterPro" id="IPR024034">
    <property type="entry name" value="ATPase_F1/V1_b/a_C"/>
</dbReference>
<dbReference type="FunFam" id="1.10.1140.10:FF:000002">
    <property type="entry name" value="V-type proton ATPase catalytic subunit A"/>
    <property type="match status" value="1"/>
</dbReference>
<dbReference type="FunFam" id="2.40.50.100:FF:000008">
    <property type="entry name" value="V-type proton ATPase catalytic subunit A"/>
    <property type="match status" value="1"/>
</dbReference>
<dbReference type="Gene3D" id="1.10.1140.10">
    <property type="entry name" value="Bovine Mitochondrial F1-atpase, Atp Synthase Beta Chain, Chain D, domain 3"/>
    <property type="match status" value="1"/>
</dbReference>
<dbReference type="EMBL" id="CP069280">
    <property type="protein sequence ID" value="QRI55434.1"/>
    <property type="molecule type" value="Genomic_DNA"/>
</dbReference>
<feature type="domain" description="ATPase F1/V1/A1 complex alpha/beta subunit nucleotide-binding" evidence="14">
    <location>
        <begin position="211"/>
        <end position="434"/>
    </location>
</feature>
<evidence type="ECO:0000256" key="6">
    <source>
        <dbReference type="ARBA" id="ARBA00022781"/>
    </source>
</evidence>
<evidence type="ECO:0000259" key="14">
    <source>
        <dbReference type="Pfam" id="PF00006"/>
    </source>
</evidence>
<evidence type="ECO:0000256" key="13">
    <source>
        <dbReference type="HAMAP-Rule" id="MF_00309"/>
    </source>
</evidence>
<feature type="domain" description="ATPase F1/V1/A1 complex alpha/beta subunit N-terminal" evidence="15">
    <location>
        <begin position="6"/>
        <end position="67"/>
    </location>
</feature>
<keyword evidence="8 13" id="KW-1278">Translocase</keyword>
<evidence type="ECO:0000259" key="16">
    <source>
        <dbReference type="Pfam" id="PF16886"/>
    </source>
</evidence>
<comment type="function">
    <text evidence="12 13">Produces ATP from ADP in the presence of a proton gradient across the membrane. The V-type alpha chain is a catalytic subunit.</text>
</comment>
<comment type="catalytic activity">
    <reaction evidence="13">
        <text>ATP + H2O + 4 H(+)(in) = ADP + phosphate + 5 H(+)(out)</text>
        <dbReference type="Rhea" id="RHEA:57720"/>
        <dbReference type="ChEBI" id="CHEBI:15377"/>
        <dbReference type="ChEBI" id="CHEBI:15378"/>
        <dbReference type="ChEBI" id="CHEBI:30616"/>
        <dbReference type="ChEBI" id="CHEBI:43474"/>
        <dbReference type="ChEBI" id="CHEBI:456216"/>
        <dbReference type="EC" id="7.1.2.2"/>
    </reaction>
</comment>
<evidence type="ECO:0000256" key="1">
    <source>
        <dbReference type="ARBA" id="ARBA00008936"/>
    </source>
</evidence>
<dbReference type="PANTHER" id="PTHR43607">
    <property type="entry name" value="V-TYPE PROTON ATPASE CATALYTIC SUBUNIT A"/>
    <property type="match status" value="1"/>
</dbReference>
<keyword evidence="4 13" id="KW-0813">Transport</keyword>
<dbReference type="PROSITE" id="PS00152">
    <property type="entry name" value="ATPASE_ALPHA_BETA"/>
    <property type="match status" value="1"/>
</dbReference>
<keyword evidence="7 13" id="KW-0067">ATP-binding</keyword>
<evidence type="ECO:0000259" key="17">
    <source>
        <dbReference type="Pfam" id="PF22919"/>
    </source>
</evidence>
<dbReference type="GO" id="GO:0042777">
    <property type="term" value="P:proton motive force-driven plasma membrane ATP synthesis"/>
    <property type="evidence" value="ECO:0007669"/>
    <property type="project" value="UniProtKB-UniRule"/>
</dbReference>
<dbReference type="InterPro" id="IPR020003">
    <property type="entry name" value="ATPase_a/bsu_AS"/>
</dbReference>
<keyword evidence="9 13" id="KW-0406">Ion transport</keyword>
<dbReference type="RefSeq" id="WP_047403169.1">
    <property type="nucleotide sequence ID" value="NZ_CP069280.1"/>
</dbReference>
<evidence type="ECO:0000256" key="4">
    <source>
        <dbReference type="ARBA" id="ARBA00022448"/>
    </source>
</evidence>
<name>A0ABD7CQH7_CLOBO</name>
<evidence type="ECO:0000256" key="11">
    <source>
        <dbReference type="ARBA" id="ARBA00031719"/>
    </source>
</evidence>
<gene>
    <name evidence="13" type="primary">atpA</name>
    <name evidence="18" type="ORF">JQS73_14005</name>
</gene>
<dbReference type="AlphaFoldDB" id="A0ABD7CQH7"/>
<evidence type="ECO:0000256" key="2">
    <source>
        <dbReference type="ARBA" id="ARBA00012473"/>
    </source>
</evidence>
<dbReference type="Gene3D" id="2.40.50.100">
    <property type="match status" value="1"/>
</dbReference>
<dbReference type="PANTHER" id="PTHR43607:SF1">
    <property type="entry name" value="H(+)-TRANSPORTING TWO-SECTOR ATPASE"/>
    <property type="match status" value="1"/>
</dbReference>
<dbReference type="InterPro" id="IPR023366">
    <property type="entry name" value="ATP_synth_asu-like_sf"/>
</dbReference>
<dbReference type="Pfam" id="PF22919">
    <property type="entry name" value="ATP-synt_VA_C"/>
    <property type="match status" value="1"/>
</dbReference>
<dbReference type="SUPFAM" id="SSF47917">
    <property type="entry name" value="C-terminal domain of alpha and beta subunits of F1 ATP synthase"/>
    <property type="match status" value="1"/>
</dbReference>
<feature type="binding site" evidence="13">
    <location>
        <begin position="231"/>
        <end position="238"/>
    </location>
    <ligand>
        <name>ATP</name>
        <dbReference type="ChEBI" id="CHEBI:30616"/>
    </ligand>
</feature>
<evidence type="ECO:0000256" key="3">
    <source>
        <dbReference type="ARBA" id="ARBA00018003"/>
    </source>
</evidence>
<dbReference type="InterPro" id="IPR031686">
    <property type="entry name" value="ATP-synth_a_Xtn"/>
</dbReference>
<keyword evidence="6 13" id="KW-0375">Hydrogen ion transport</keyword>
<keyword evidence="5 13" id="KW-0547">Nucleotide-binding</keyword>
<comment type="similarity">
    <text evidence="1 13">Belongs to the ATPase alpha/beta chains family.</text>
</comment>
<evidence type="ECO:0000256" key="12">
    <source>
        <dbReference type="ARBA" id="ARBA00054855"/>
    </source>
</evidence>
<dbReference type="NCBIfam" id="NF003220">
    <property type="entry name" value="PRK04192.1"/>
    <property type="match status" value="1"/>
</dbReference>
<evidence type="ECO:0000259" key="15">
    <source>
        <dbReference type="Pfam" id="PF02874"/>
    </source>
</evidence>
<proteinExistence type="inferred from homology"/>
<dbReference type="Pfam" id="PF00006">
    <property type="entry name" value="ATP-synt_ab"/>
    <property type="match status" value="1"/>
</dbReference>
<dbReference type="EC" id="7.1.2.2" evidence="2 13"/>
<evidence type="ECO:0000313" key="19">
    <source>
        <dbReference type="Proteomes" id="UP000663464"/>
    </source>
</evidence>
<dbReference type="SUPFAM" id="SSF52540">
    <property type="entry name" value="P-loop containing nucleoside triphosphate hydrolases"/>
    <property type="match status" value="1"/>
</dbReference>
<evidence type="ECO:0000256" key="9">
    <source>
        <dbReference type="ARBA" id="ARBA00023065"/>
    </source>
</evidence>
<evidence type="ECO:0000256" key="8">
    <source>
        <dbReference type="ARBA" id="ARBA00022967"/>
    </source>
</evidence>
<dbReference type="FunFam" id="3.40.50.300:FF:000675">
    <property type="entry name" value="V-type ATP synthase alpha chain"/>
    <property type="match status" value="1"/>
</dbReference>
<protein>
    <recommendedName>
        <fullName evidence="3 13">V-type ATP synthase alpha chain</fullName>
        <ecNumber evidence="2 13">7.1.2.2</ecNumber>
    </recommendedName>
    <alternativeName>
        <fullName evidence="11 13">V-ATPase subunit A</fullName>
    </alternativeName>
</protein>
<dbReference type="CDD" id="cd18119">
    <property type="entry name" value="ATP-synt_V_A-type_alpha_N"/>
    <property type="match status" value="1"/>
</dbReference>
<dbReference type="GO" id="GO:0046933">
    <property type="term" value="F:proton-transporting ATP synthase activity, rotational mechanism"/>
    <property type="evidence" value="ECO:0007669"/>
    <property type="project" value="UniProtKB-UniRule"/>
</dbReference>
<dbReference type="InterPro" id="IPR000194">
    <property type="entry name" value="ATPase_F1/V1/A1_a/bsu_nucl-bd"/>
</dbReference>
<dbReference type="Gene3D" id="3.40.50.300">
    <property type="entry name" value="P-loop containing nucleotide triphosphate hydrolases"/>
    <property type="match status" value="1"/>
</dbReference>
<dbReference type="CDD" id="cd18111">
    <property type="entry name" value="ATP-synt_V_A-type_alpha_C"/>
    <property type="match status" value="1"/>
</dbReference>
<feature type="domain" description="ATPsynthase alpha/beta subunit barrel-sandwich" evidence="16">
    <location>
        <begin position="108"/>
        <end position="193"/>
    </location>
</feature>
<evidence type="ECO:0000256" key="5">
    <source>
        <dbReference type="ARBA" id="ARBA00022741"/>
    </source>
</evidence>
<dbReference type="FunFam" id="2.40.30.20:FF:000002">
    <property type="entry name" value="V-type proton ATPase catalytic subunit A"/>
    <property type="match status" value="1"/>
</dbReference>
<dbReference type="SUPFAM" id="SSF50615">
    <property type="entry name" value="N-terminal domain of alpha and beta subunits of F1 ATP synthase"/>
    <property type="match status" value="1"/>
</dbReference>
<feature type="domain" description="ATP synthase A/B type C-terminal" evidence="17">
    <location>
        <begin position="442"/>
        <end position="543"/>
    </location>
</feature>